<evidence type="ECO:0000313" key="2">
    <source>
        <dbReference type="Proteomes" id="UP000076510"/>
    </source>
</evidence>
<organism evidence="1 2">
    <name type="scientific">Rossellomorea marisflavi</name>
    <dbReference type="NCBI Taxonomy" id="189381"/>
    <lineage>
        <taxon>Bacteria</taxon>
        <taxon>Bacillati</taxon>
        <taxon>Bacillota</taxon>
        <taxon>Bacilli</taxon>
        <taxon>Bacillales</taxon>
        <taxon>Bacillaceae</taxon>
        <taxon>Rossellomorea</taxon>
    </lineage>
</organism>
<dbReference type="EMBL" id="LQQY01000019">
    <property type="protein sequence ID" value="KZE48040.1"/>
    <property type="molecule type" value="Genomic_DNA"/>
</dbReference>
<dbReference type="RefSeq" id="WP_048006972.1">
    <property type="nucleotide sequence ID" value="NZ_JBDOCU010000010.1"/>
</dbReference>
<dbReference type="PATRIC" id="fig|189381.10.peg.108"/>
<accession>A0A0J5V330</accession>
<comment type="caution">
    <text evidence="1">The sequence shown here is derived from an EMBL/GenBank/DDBJ whole genome shotgun (WGS) entry which is preliminary data.</text>
</comment>
<name>A0A0J5V330_9BACI</name>
<dbReference type="AlphaFoldDB" id="A0A0J5V330"/>
<proteinExistence type="predicted"/>
<sequence length="66" mass="7465">MTKKGPIVLELITKETAGPMVLSSTGSRALDGTHLYARSRDKGWVCNLWTKEEKKKSLYQHNESPF</sequence>
<gene>
    <name evidence="1" type="ORF">AV649_20145</name>
</gene>
<protein>
    <submittedName>
        <fullName evidence="1">Uncharacterized protein</fullName>
    </submittedName>
</protein>
<evidence type="ECO:0000313" key="1">
    <source>
        <dbReference type="EMBL" id="KZE48040.1"/>
    </source>
</evidence>
<dbReference type="Proteomes" id="UP000076510">
    <property type="component" value="Unassembled WGS sequence"/>
</dbReference>
<reference evidence="2" key="1">
    <citation type="submission" date="2016-01" db="EMBL/GenBank/DDBJ databases">
        <title>Whole genome sequencing of Bhargavaea cecembensis T14.</title>
        <authorList>
            <person name="Hong K.W."/>
        </authorList>
    </citation>
    <scope>NUCLEOTIDE SEQUENCE [LARGE SCALE GENOMIC DNA]</scope>
    <source>
        <strain evidence="2">M19</strain>
    </source>
</reference>